<dbReference type="Proteomes" id="UP001159405">
    <property type="component" value="Unassembled WGS sequence"/>
</dbReference>
<comment type="caution">
    <text evidence="1">The sequence shown here is derived from an EMBL/GenBank/DDBJ whole genome shotgun (WGS) entry which is preliminary data.</text>
</comment>
<organism evidence="1 2">
    <name type="scientific">Porites lobata</name>
    <dbReference type="NCBI Taxonomy" id="104759"/>
    <lineage>
        <taxon>Eukaryota</taxon>
        <taxon>Metazoa</taxon>
        <taxon>Cnidaria</taxon>
        <taxon>Anthozoa</taxon>
        <taxon>Hexacorallia</taxon>
        <taxon>Scleractinia</taxon>
        <taxon>Fungiina</taxon>
        <taxon>Poritidae</taxon>
        <taxon>Porites</taxon>
    </lineage>
</organism>
<evidence type="ECO:0000313" key="2">
    <source>
        <dbReference type="Proteomes" id="UP001159405"/>
    </source>
</evidence>
<keyword evidence="2" id="KW-1185">Reference proteome</keyword>
<dbReference type="EMBL" id="CALNXK010000062">
    <property type="protein sequence ID" value="CAH3139315.1"/>
    <property type="molecule type" value="Genomic_DNA"/>
</dbReference>
<gene>
    <name evidence="1" type="ORF">PLOB_00040618</name>
</gene>
<proteinExistence type="predicted"/>
<protein>
    <submittedName>
        <fullName evidence="1">Uncharacterized protein</fullName>
    </submittedName>
</protein>
<reference evidence="1 2" key="1">
    <citation type="submission" date="2022-05" db="EMBL/GenBank/DDBJ databases">
        <authorList>
            <consortium name="Genoscope - CEA"/>
            <person name="William W."/>
        </authorList>
    </citation>
    <scope>NUCLEOTIDE SEQUENCE [LARGE SCALE GENOMIC DNA]</scope>
</reference>
<accession>A0ABN8PEK2</accession>
<name>A0ABN8PEK2_9CNID</name>
<evidence type="ECO:0000313" key="1">
    <source>
        <dbReference type="EMBL" id="CAH3139315.1"/>
    </source>
</evidence>
<sequence>MTMDLRLIHSVPPWYSCAMPKPVYESSEALASWNVPVYADHTIFKANRVDARFVDHKNKKVWAVEMCCPWMEHQEKKSEKKTVKYGPLLKKQLELKRQFQGFQVKQFDILMDVLVGYSKELESTMRTLTGSRSKEVLLKMQKTVLSSSLSIARLFKVMI</sequence>